<dbReference type="PROSITE" id="PS00710">
    <property type="entry name" value="PGM_PMM"/>
    <property type="match status" value="1"/>
</dbReference>
<dbReference type="InterPro" id="IPR005845">
    <property type="entry name" value="A-D-PHexomutase_a/b/a-II"/>
</dbReference>
<dbReference type="InterPro" id="IPR050060">
    <property type="entry name" value="Phosphoglucosamine_mutase"/>
</dbReference>
<comment type="similarity">
    <text evidence="2 7">Belongs to the phosphohexose mutase family.</text>
</comment>
<dbReference type="PANTHER" id="PTHR42946:SF1">
    <property type="entry name" value="PHOSPHOGLUCOMUTASE (ALPHA-D-GLUCOSE-1,6-BISPHOSPHATE-DEPENDENT)"/>
    <property type="match status" value="1"/>
</dbReference>
<keyword evidence="4 7" id="KW-0479">Metal-binding</keyword>
<evidence type="ECO:0000256" key="6">
    <source>
        <dbReference type="ARBA" id="ARBA00023235"/>
    </source>
</evidence>
<dbReference type="Pfam" id="PF00408">
    <property type="entry name" value="PGM_PMM_IV"/>
    <property type="match status" value="1"/>
</dbReference>
<dbReference type="Gene3D" id="3.40.120.10">
    <property type="entry name" value="Alpha-D-Glucose-1,6-Bisphosphate, subunit A, domain 3"/>
    <property type="match status" value="3"/>
</dbReference>
<sequence>MSDLKFGTSGLRGLVTELRDDVCRAYTLAFLKHLQSRHDVPADGLLLVGHDLRASSPRIAAACISAAKAFGMRVENCGALPTPALAFRAMSLQVPAIMVTGSHIPDDRNGLKFYRPDGEIDKADEAGILAFLDLEKPVVSASGEAGLSKEALSRYVARCASLLPAGALSGRRIGVYQHSSVARDIIVDILAKAGAEAIGVGRSDVFVPVDTEALRPENVAFAEKACRELELDALVSTDGDADRPLIADENGNFLRGDMVGLLTARFLGADAVVTPVTSNTSIEHCGFFDKVYRTRVGSPYVIEGMNRAGSDGCRTIIGFEANGGVLLGTSVAVGGHRLDALPTRDAMLPILSVLGMAAREGLSLSGLVARLPARFTASGRLEHVPADKSAVFLKSLENAETMRGFFADAGLVKDSDRIDGTRVILSGGELIHYRASGNAPELRCYTEAASRERAAELLAWGLERAGRALNDKEFSR</sequence>
<evidence type="ECO:0000256" key="5">
    <source>
        <dbReference type="ARBA" id="ARBA00022842"/>
    </source>
</evidence>
<dbReference type="Gene3D" id="3.30.310.50">
    <property type="entry name" value="Alpha-D-phosphohexomutase, C-terminal domain"/>
    <property type="match status" value="1"/>
</dbReference>
<dbReference type="InterPro" id="IPR016055">
    <property type="entry name" value="A-D-PHexomutase_a/b/a-I/II/III"/>
</dbReference>
<comment type="caution">
    <text evidence="12">The sequence shown here is derived from an EMBL/GenBank/DDBJ whole genome shotgun (WGS) entry which is preliminary data.</text>
</comment>
<evidence type="ECO:0000256" key="7">
    <source>
        <dbReference type="RuleBase" id="RU004326"/>
    </source>
</evidence>
<dbReference type="Pfam" id="PF02879">
    <property type="entry name" value="PGM_PMM_II"/>
    <property type="match status" value="1"/>
</dbReference>
<evidence type="ECO:0000259" key="8">
    <source>
        <dbReference type="Pfam" id="PF00408"/>
    </source>
</evidence>
<evidence type="ECO:0000259" key="10">
    <source>
        <dbReference type="Pfam" id="PF02879"/>
    </source>
</evidence>
<organism evidence="12 13">
    <name type="scientific">Phyllobacterium phragmitis</name>
    <dbReference type="NCBI Taxonomy" id="2670329"/>
    <lineage>
        <taxon>Bacteria</taxon>
        <taxon>Pseudomonadati</taxon>
        <taxon>Pseudomonadota</taxon>
        <taxon>Alphaproteobacteria</taxon>
        <taxon>Hyphomicrobiales</taxon>
        <taxon>Phyllobacteriaceae</taxon>
        <taxon>Phyllobacterium</taxon>
    </lineage>
</organism>
<evidence type="ECO:0000313" key="13">
    <source>
        <dbReference type="Proteomes" id="UP001628091"/>
    </source>
</evidence>
<dbReference type="EMBL" id="BAAFZP010000001">
    <property type="protein sequence ID" value="GAB1581345.1"/>
    <property type="molecule type" value="Genomic_DNA"/>
</dbReference>
<dbReference type="PANTHER" id="PTHR42946">
    <property type="entry name" value="PHOSPHOHEXOSE MUTASE"/>
    <property type="match status" value="1"/>
</dbReference>
<proteinExistence type="inferred from homology"/>
<dbReference type="SUPFAM" id="SSF53738">
    <property type="entry name" value="Phosphoglucomutase, first 3 domains"/>
    <property type="match status" value="3"/>
</dbReference>
<dbReference type="CDD" id="cd03088">
    <property type="entry name" value="ManB"/>
    <property type="match status" value="1"/>
</dbReference>
<dbReference type="Pfam" id="PF02880">
    <property type="entry name" value="PGM_PMM_III"/>
    <property type="match status" value="1"/>
</dbReference>
<evidence type="ECO:0000256" key="3">
    <source>
        <dbReference type="ARBA" id="ARBA00022553"/>
    </source>
</evidence>
<evidence type="ECO:0000259" key="11">
    <source>
        <dbReference type="Pfam" id="PF02880"/>
    </source>
</evidence>
<reference evidence="12 13" key="1">
    <citation type="submission" date="2024-10" db="EMBL/GenBank/DDBJ databases">
        <title>Isolation, draft genome sequencing and identification of Phyllobacterium sp. NSA23, isolated from leaf soil.</title>
        <authorList>
            <person name="Akita H."/>
        </authorList>
    </citation>
    <scope>NUCLEOTIDE SEQUENCE [LARGE SCALE GENOMIC DNA]</scope>
    <source>
        <strain evidence="12 13">NSA23</strain>
    </source>
</reference>
<feature type="domain" description="Alpha-D-phosphohexomutase alpha/beta/alpha" evidence="11">
    <location>
        <begin position="257"/>
        <end position="374"/>
    </location>
</feature>
<feature type="domain" description="Alpha-D-phosphohexomutase alpha/beta/alpha" evidence="9">
    <location>
        <begin position="4"/>
        <end position="131"/>
    </location>
</feature>
<protein>
    <submittedName>
        <fullName evidence="12">Polysaccharide biosynthesis phosphomannomutase UppO</fullName>
    </submittedName>
</protein>
<dbReference type="SUPFAM" id="SSF55957">
    <property type="entry name" value="Phosphoglucomutase, C-terminal domain"/>
    <property type="match status" value="1"/>
</dbReference>
<name>A0ABQ0GXE4_9HYPH</name>
<keyword evidence="13" id="KW-1185">Reference proteome</keyword>
<evidence type="ECO:0000256" key="4">
    <source>
        <dbReference type="ARBA" id="ARBA00022723"/>
    </source>
</evidence>
<evidence type="ECO:0000313" key="12">
    <source>
        <dbReference type="EMBL" id="GAB1581345.1"/>
    </source>
</evidence>
<dbReference type="InterPro" id="IPR016066">
    <property type="entry name" value="A-D-PHexomutase_CS"/>
</dbReference>
<keyword evidence="6" id="KW-0413">Isomerase</keyword>
<evidence type="ECO:0000256" key="2">
    <source>
        <dbReference type="ARBA" id="ARBA00010231"/>
    </source>
</evidence>
<comment type="cofactor">
    <cofactor evidence="1">
        <name>Mg(2+)</name>
        <dbReference type="ChEBI" id="CHEBI:18420"/>
    </cofactor>
</comment>
<dbReference type="InterPro" id="IPR005846">
    <property type="entry name" value="A-D-PHexomutase_a/b/a-III"/>
</dbReference>
<keyword evidence="3" id="KW-0597">Phosphoprotein</keyword>
<dbReference type="InterPro" id="IPR005844">
    <property type="entry name" value="A-D-PHexomutase_a/b/a-I"/>
</dbReference>
<feature type="domain" description="Alpha-D-phosphohexomutase C-terminal" evidence="8">
    <location>
        <begin position="414"/>
        <end position="457"/>
    </location>
</feature>
<keyword evidence="5 7" id="KW-0460">Magnesium</keyword>
<dbReference type="InterPro" id="IPR036900">
    <property type="entry name" value="A-D-PHexomutase_C_sf"/>
</dbReference>
<gene>
    <name evidence="12" type="primary">uppO</name>
    <name evidence="12" type="ORF">PPNSA23_12880</name>
</gene>
<dbReference type="InterPro" id="IPR005843">
    <property type="entry name" value="A-D-PHexomutase_C"/>
</dbReference>
<dbReference type="Pfam" id="PF02878">
    <property type="entry name" value="PGM_PMM_I"/>
    <property type="match status" value="1"/>
</dbReference>
<feature type="domain" description="Alpha-D-phosphohexomutase alpha/beta/alpha" evidence="10">
    <location>
        <begin position="154"/>
        <end position="251"/>
    </location>
</feature>
<evidence type="ECO:0000256" key="1">
    <source>
        <dbReference type="ARBA" id="ARBA00001946"/>
    </source>
</evidence>
<dbReference type="Proteomes" id="UP001628091">
    <property type="component" value="Unassembled WGS sequence"/>
</dbReference>
<evidence type="ECO:0000259" key="9">
    <source>
        <dbReference type="Pfam" id="PF02878"/>
    </source>
</evidence>
<accession>A0ABQ0GXE4</accession>